<sequence length="181" mass="21228">MGLFSELIDRKFRNMAERRYRDILEEYREFFLSEEEMVIPEINSILLVLDRYSEKPEKEVYETISAYPHAEVCVIYTIDETVARLISATLGEEEARKFREVEREQGEKLLKEVEASLKEFGFVVKSRLLFGDKGEVVINREDKYDLFVVSRKYGGETSKTSPVSPLVIKIVQHVEKPIMMY</sequence>
<evidence type="ECO:0000313" key="2">
    <source>
        <dbReference type="Proteomes" id="UP001245683"/>
    </source>
</evidence>
<evidence type="ECO:0000313" key="1">
    <source>
        <dbReference type="EMBL" id="MDV3102964.1"/>
    </source>
</evidence>
<proteinExistence type="predicted"/>
<dbReference type="EMBL" id="JAVDZE010000001">
    <property type="protein sequence ID" value="MDV3102964.1"/>
    <property type="molecule type" value="Genomic_DNA"/>
</dbReference>
<dbReference type="RefSeq" id="WP_315339344.1">
    <property type="nucleotide sequence ID" value="NZ_JAVDZE010000001.1"/>
</dbReference>
<organism evidence="1 2">
    <name type="scientific">Thermococcus waiotapuensis</name>
    <dbReference type="NCBI Taxonomy" id="90909"/>
    <lineage>
        <taxon>Archaea</taxon>
        <taxon>Methanobacteriati</taxon>
        <taxon>Methanobacteriota</taxon>
        <taxon>Thermococci</taxon>
        <taxon>Thermococcales</taxon>
        <taxon>Thermococcaceae</taxon>
        <taxon>Thermococcus</taxon>
    </lineage>
</organism>
<dbReference type="AlphaFoldDB" id="A0AAE4NTT0"/>
<gene>
    <name evidence="1" type="ORF">RBI02_00075</name>
</gene>
<name>A0AAE4NTT0_9EURY</name>
<comment type="caution">
    <text evidence="1">The sequence shown here is derived from an EMBL/GenBank/DDBJ whole genome shotgun (WGS) entry which is preliminary data.</text>
</comment>
<dbReference type="SUPFAM" id="SSF52402">
    <property type="entry name" value="Adenine nucleotide alpha hydrolases-like"/>
    <property type="match status" value="1"/>
</dbReference>
<dbReference type="Proteomes" id="UP001245683">
    <property type="component" value="Unassembled WGS sequence"/>
</dbReference>
<reference evidence="1 2" key="1">
    <citation type="submission" date="2023-08" db="EMBL/GenBank/DDBJ databases">
        <title>Draft genome sequence of Thermococcus waiotapuensis WT1T, a thermophilic sulphur-dependent archaeon from order Thermococcales.</title>
        <authorList>
            <person name="Manners S.H."/>
            <person name="Carere C.R."/>
            <person name="Dhami M.K."/>
            <person name="Dobson R.C.J."/>
            <person name="Stott M.B."/>
        </authorList>
    </citation>
    <scope>NUCLEOTIDE SEQUENCE [LARGE SCALE GENOMIC DNA]</scope>
    <source>
        <strain evidence="1 2">WT1</strain>
    </source>
</reference>
<accession>A0AAE4NTT0</accession>
<keyword evidence="2" id="KW-1185">Reference proteome</keyword>
<protein>
    <submittedName>
        <fullName evidence="1">Universal stress protein</fullName>
    </submittedName>
</protein>
<dbReference type="Gene3D" id="3.40.50.620">
    <property type="entry name" value="HUPs"/>
    <property type="match status" value="1"/>
</dbReference>
<dbReference type="InterPro" id="IPR014729">
    <property type="entry name" value="Rossmann-like_a/b/a_fold"/>
</dbReference>